<accession>A0A3N1HH06</accession>
<dbReference type="SFLD" id="SFLDS00005">
    <property type="entry name" value="Isoprenoid_Synthase_Type_I"/>
    <property type="match status" value="1"/>
</dbReference>
<dbReference type="InterPro" id="IPR008949">
    <property type="entry name" value="Isoprenoid_synthase_dom_sf"/>
</dbReference>
<keyword evidence="2" id="KW-0460">Magnesium</keyword>
<dbReference type="GO" id="GO:0010333">
    <property type="term" value="F:terpene synthase activity"/>
    <property type="evidence" value="ECO:0007669"/>
    <property type="project" value="InterPro"/>
</dbReference>
<keyword evidence="2" id="KW-0479">Metal-binding</keyword>
<dbReference type="PANTHER" id="PTHR35201">
    <property type="entry name" value="TERPENE SYNTHASE"/>
    <property type="match status" value="1"/>
</dbReference>
<dbReference type="Pfam" id="PF19086">
    <property type="entry name" value="Terpene_syn_C_2"/>
    <property type="match status" value="1"/>
</dbReference>
<reference evidence="3 4" key="1">
    <citation type="submission" date="2018-11" db="EMBL/GenBank/DDBJ databases">
        <title>Sequencing the genomes of 1000 actinobacteria strains.</title>
        <authorList>
            <person name="Klenk H.-P."/>
        </authorList>
    </citation>
    <scope>NUCLEOTIDE SEQUENCE [LARGE SCALE GENOMIC DNA]</scope>
    <source>
        <strain evidence="3 4">DSM 44231</strain>
    </source>
</reference>
<comment type="similarity">
    <text evidence="2">Belongs to the terpene synthase family.</text>
</comment>
<gene>
    <name evidence="3" type="ORF">EDD40_7192</name>
</gene>
<evidence type="ECO:0000313" key="3">
    <source>
        <dbReference type="EMBL" id="ROP41754.1"/>
    </source>
</evidence>
<evidence type="ECO:0000256" key="1">
    <source>
        <dbReference type="ARBA" id="ARBA00023239"/>
    </source>
</evidence>
<dbReference type="EMBL" id="RJKM01000001">
    <property type="protein sequence ID" value="ROP41754.1"/>
    <property type="molecule type" value="Genomic_DNA"/>
</dbReference>
<dbReference type="EC" id="4.2.3.-" evidence="2"/>
<evidence type="ECO:0000313" key="4">
    <source>
        <dbReference type="Proteomes" id="UP000268727"/>
    </source>
</evidence>
<dbReference type="Proteomes" id="UP000268727">
    <property type="component" value="Unassembled WGS sequence"/>
</dbReference>
<protein>
    <recommendedName>
        <fullName evidence="2">Terpene synthase</fullName>
        <ecNumber evidence="2">4.2.3.-</ecNumber>
    </recommendedName>
</protein>
<dbReference type="AlphaFoldDB" id="A0A3N1HH06"/>
<dbReference type="GO" id="GO:0046872">
    <property type="term" value="F:metal ion binding"/>
    <property type="evidence" value="ECO:0007669"/>
    <property type="project" value="UniProtKB-KW"/>
</dbReference>
<dbReference type="PANTHER" id="PTHR35201:SF4">
    <property type="entry name" value="BETA-PINACENE SYNTHASE-RELATED"/>
    <property type="match status" value="1"/>
</dbReference>
<organism evidence="3 4">
    <name type="scientific">Saccharothrix texasensis</name>
    <dbReference type="NCBI Taxonomy" id="103734"/>
    <lineage>
        <taxon>Bacteria</taxon>
        <taxon>Bacillati</taxon>
        <taxon>Actinomycetota</taxon>
        <taxon>Actinomycetes</taxon>
        <taxon>Pseudonocardiales</taxon>
        <taxon>Pseudonocardiaceae</taxon>
        <taxon>Saccharothrix</taxon>
    </lineage>
</organism>
<evidence type="ECO:0000256" key="2">
    <source>
        <dbReference type="RuleBase" id="RU366034"/>
    </source>
</evidence>
<keyword evidence="4" id="KW-1185">Reference proteome</keyword>
<proteinExistence type="inferred from homology"/>
<dbReference type="InterPro" id="IPR034686">
    <property type="entry name" value="Terpene_cyclase-like_2"/>
</dbReference>
<sequence length="351" mass="39309">MLPDLRVPWPARMNPHVGSARRHAKDWAREMGMLSGRGTWDEATFDSDDWPLFAALTHPEATKEQLCGISLWDVCLLALDDYFVAAYKDTRDLAGATAFVERLREFMPLSGRRVPVPANQVERGLADVWARTAPGMPPRLRDRFPDHVVDFARGNLWELDNTLRDHVVDPVEYLDQRRRTAGTELSTGLAAYTLGAALPDELFLSGPLPTLVTAFADSVGLRNDIHSYRKEVELERDLNNGVVALRRFSGGGLQDAVDLAHALYNARIDEFQHTTTRLPAYFAEQSLDATTQASVLRHVKALEDWMAGDNQWYRVTGRYTRNWTTPPREPALGGPNGVGTSAARIAARMRF</sequence>
<comment type="caution">
    <text evidence="3">The sequence shown here is derived from an EMBL/GenBank/DDBJ whole genome shotgun (WGS) entry which is preliminary data.</text>
</comment>
<name>A0A3N1HH06_9PSEU</name>
<comment type="cofactor">
    <cofactor evidence="2">
        <name>Mg(2+)</name>
        <dbReference type="ChEBI" id="CHEBI:18420"/>
    </cofactor>
</comment>
<dbReference type="SUPFAM" id="SSF48576">
    <property type="entry name" value="Terpenoid synthases"/>
    <property type="match status" value="1"/>
</dbReference>
<dbReference type="Gene3D" id="1.10.600.10">
    <property type="entry name" value="Farnesyl Diphosphate Synthase"/>
    <property type="match status" value="1"/>
</dbReference>
<dbReference type="SFLD" id="SFLDG01020">
    <property type="entry name" value="Terpene_Cyclase_Like_2"/>
    <property type="match status" value="1"/>
</dbReference>
<keyword evidence="1 2" id="KW-0456">Lyase</keyword>